<keyword evidence="1" id="KW-0732">Signal</keyword>
<evidence type="ECO:0000313" key="3">
    <source>
        <dbReference type="Proteomes" id="UP000241462"/>
    </source>
</evidence>
<feature type="signal peptide" evidence="1">
    <location>
        <begin position="1"/>
        <end position="38"/>
    </location>
</feature>
<feature type="chain" id="PRO_5015588222" evidence="1">
    <location>
        <begin position="39"/>
        <end position="71"/>
    </location>
</feature>
<name>A0A2T3A6U1_9PEZI</name>
<organism evidence="2 3">
    <name type="scientific">Coniella lustricola</name>
    <dbReference type="NCBI Taxonomy" id="2025994"/>
    <lineage>
        <taxon>Eukaryota</taxon>
        <taxon>Fungi</taxon>
        <taxon>Dikarya</taxon>
        <taxon>Ascomycota</taxon>
        <taxon>Pezizomycotina</taxon>
        <taxon>Sordariomycetes</taxon>
        <taxon>Sordariomycetidae</taxon>
        <taxon>Diaporthales</taxon>
        <taxon>Schizoparmaceae</taxon>
        <taxon>Coniella</taxon>
    </lineage>
</organism>
<gene>
    <name evidence="2" type="ORF">BD289DRAFT_273914</name>
</gene>
<sequence length="71" mass="7963">MHRHNGPTHARPRRERDTRLPSLLRLRLLLTLASSARALDYFNGVPPLLLSPLLSAPFCFPFSTSLPLTVS</sequence>
<evidence type="ECO:0000313" key="2">
    <source>
        <dbReference type="EMBL" id="PSR83973.1"/>
    </source>
</evidence>
<proteinExistence type="predicted"/>
<evidence type="ECO:0000256" key="1">
    <source>
        <dbReference type="SAM" id="SignalP"/>
    </source>
</evidence>
<dbReference type="EMBL" id="KZ678451">
    <property type="protein sequence ID" value="PSR83973.1"/>
    <property type="molecule type" value="Genomic_DNA"/>
</dbReference>
<dbReference type="Proteomes" id="UP000241462">
    <property type="component" value="Unassembled WGS sequence"/>
</dbReference>
<keyword evidence="3" id="KW-1185">Reference proteome</keyword>
<reference evidence="2 3" key="1">
    <citation type="journal article" date="2018" name="Mycol. Prog.">
        <title>Coniella lustricola, a new species from submerged detritus.</title>
        <authorList>
            <person name="Raudabaugh D.B."/>
            <person name="Iturriaga T."/>
            <person name="Carver A."/>
            <person name="Mondo S."/>
            <person name="Pangilinan J."/>
            <person name="Lipzen A."/>
            <person name="He G."/>
            <person name="Amirebrahimi M."/>
            <person name="Grigoriev I.V."/>
            <person name="Miller A.N."/>
        </authorList>
    </citation>
    <scope>NUCLEOTIDE SEQUENCE [LARGE SCALE GENOMIC DNA]</scope>
    <source>
        <strain evidence="2 3">B22-T-1</strain>
    </source>
</reference>
<accession>A0A2T3A6U1</accession>
<dbReference type="InParanoid" id="A0A2T3A6U1"/>
<dbReference type="AlphaFoldDB" id="A0A2T3A6U1"/>
<protein>
    <submittedName>
        <fullName evidence="2">Uncharacterized protein</fullName>
    </submittedName>
</protein>